<dbReference type="SUPFAM" id="SSF46785">
    <property type="entry name" value="Winged helix' DNA-binding domain"/>
    <property type="match status" value="1"/>
</dbReference>
<dbReference type="Pfam" id="PF03466">
    <property type="entry name" value="LysR_substrate"/>
    <property type="match status" value="1"/>
</dbReference>
<dbReference type="EMBL" id="ACHG01000130">
    <property type="protein sequence ID" value="EEI65498.1"/>
    <property type="molecule type" value="Genomic_DNA"/>
</dbReference>
<gene>
    <name evidence="6" type="ORF">HMPREF0534_1174</name>
</gene>
<evidence type="ECO:0000256" key="2">
    <source>
        <dbReference type="ARBA" id="ARBA00023015"/>
    </source>
</evidence>
<feature type="non-terminal residue" evidence="6">
    <location>
        <position position="1"/>
    </location>
</feature>
<dbReference type="Proteomes" id="UP000003419">
    <property type="component" value="Unassembled WGS sequence"/>
</dbReference>
<evidence type="ECO:0000313" key="7">
    <source>
        <dbReference type="Proteomes" id="UP000003419"/>
    </source>
</evidence>
<accession>A0A8D9RYF6</accession>
<dbReference type="GO" id="GO:0003700">
    <property type="term" value="F:DNA-binding transcription factor activity"/>
    <property type="evidence" value="ECO:0007669"/>
    <property type="project" value="InterPro"/>
</dbReference>
<dbReference type="Pfam" id="PF00126">
    <property type="entry name" value="HTH_1"/>
    <property type="match status" value="1"/>
</dbReference>
<reference evidence="6 7" key="1">
    <citation type="submission" date="2009-01" db="EMBL/GenBank/DDBJ databases">
        <authorList>
            <person name="Qin X."/>
            <person name="Bachman B."/>
            <person name="Battles P."/>
            <person name="Bell A."/>
            <person name="Bess C."/>
            <person name="Bickham C."/>
            <person name="Chaboub L."/>
            <person name="Chen D."/>
            <person name="Coyle M."/>
            <person name="Deiros D.R."/>
            <person name="Dinh H."/>
            <person name="Forbes L."/>
            <person name="Fowler G."/>
            <person name="Francisco L."/>
            <person name="Fu Q."/>
            <person name="Gubbala S."/>
            <person name="Hale W."/>
            <person name="Han Y."/>
            <person name="Hemphill L."/>
            <person name="Highlander S.K."/>
            <person name="Hirani K."/>
            <person name="Hogues M."/>
            <person name="Jackson L."/>
            <person name="Jakkamsetti A."/>
            <person name="Javaid M."/>
            <person name="Jiang H."/>
            <person name="Korchina V."/>
            <person name="Kovar C."/>
            <person name="Lara F."/>
            <person name="Lee S."/>
            <person name="Mata R."/>
            <person name="Mathew T."/>
            <person name="Moen C."/>
            <person name="Morales K."/>
            <person name="Munidasa M."/>
            <person name="Nazareth L."/>
            <person name="Ngo R."/>
            <person name="Nguyen L."/>
            <person name="Okwuonu G."/>
            <person name="Ongeri F."/>
            <person name="Patil S."/>
            <person name="Petrosino J."/>
            <person name="Pham C."/>
            <person name="Pham P."/>
            <person name="Pu L.-L."/>
            <person name="Puazo M."/>
            <person name="Raj R."/>
            <person name="Reid J."/>
            <person name="Rouhana J."/>
            <person name="Saada N."/>
            <person name="Shang Y."/>
            <person name="Simmons D."/>
            <person name="Thornton R."/>
            <person name="Warren J."/>
            <person name="Weissenberger G."/>
            <person name="Zhang J."/>
            <person name="Zhang L."/>
            <person name="Zhou C."/>
            <person name="Zhu D."/>
            <person name="Muzny D."/>
            <person name="Worley K."/>
            <person name="Gibbs R."/>
        </authorList>
    </citation>
    <scope>NUCLEOTIDE SEQUENCE [LARGE SCALE GENOMIC DNA]</scope>
    <source>
        <strain evidence="6 7">CF48-3A</strain>
    </source>
</reference>
<keyword evidence="3" id="KW-0238">DNA-binding</keyword>
<comment type="caution">
    <text evidence="6">The sequence shown here is derived from an EMBL/GenBank/DDBJ whole genome shotgun (WGS) entry which is preliminary data.</text>
</comment>
<dbReference type="AlphaFoldDB" id="A0A8D9RYF6"/>
<evidence type="ECO:0000313" key="6">
    <source>
        <dbReference type="EMBL" id="EEI65498.1"/>
    </source>
</evidence>
<keyword evidence="4" id="KW-0804">Transcription</keyword>
<dbReference type="PRINTS" id="PR00039">
    <property type="entry name" value="HTHLYSR"/>
</dbReference>
<dbReference type="InterPro" id="IPR036390">
    <property type="entry name" value="WH_DNA-bd_sf"/>
</dbReference>
<dbReference type="CDD" id="cd05466">
    <property type="entry name" value="PBP2_LTTR_substrate"/>
    <property type="match status" value="1"/>
</dbReference>
<dbReference type="InterPro" id="IPR005119">
    <property type="entry name" value="LysR_subst-bd"/>
</dbReference>
<name>A0A8D9RYF6_LIMRT</name>
<dbReference type="PANTHER" id="PTHR30419:SF8">
    <property type="entry name" value="NITROGEN ASSIMILATION TRANSCRIPTIONAL ACTIVATOR-RELATED"/>
    <property type="match status" value="1"/>
</dbReference>
<sequence>EGYHMDTRVLKYFLTVAQTNNITKAAEQLHITQPTLSRQIMDLETELDIKLFNRENRRLQLTKAGILFQQRATTMLQLLDQTENDLHQQEEALTGEINLGSAVSSVSPYITKIIFEFQKLYPNVIFNLSDGDGDVLRRQLDEGLNDLVCLLEPVEAAKYNFLELPVREEWGVMMKKSAPLAKYSTITKEDLYKIPLILPHRSIVRDEVSDILKLDQTRLNIRATTSLPGNTVSLLRNSNYYGLTIKGVYNNFHDPNLVFVPLVPNKSTGDVLAWRKNTILSPAIEKFLQFVNEQIQES</sequence>
<dbReference type="InterPro" id="IPR050950">
    <property type="entry name" value="HTH-type_LysR_regulators"/>
</dbReference>
<dbReference type="PROSITE" id="PS50931">
    <property type="entry name" value="HTH_LYSR"/>
    <property type="match status" value="1"/>
</dbReference>
<dbReference type="Gene3D" id="3.40.190.290">
    <property type="match status" value="1"/>
</dbReference>
<organism evidence="6 7">
    <name type="scientific">Limosilactobacillus reuteri CF48-3A</name>
    <dbReference type="NCBI Taxonomy" id="525341"/>
    <lineage>
        <taxon>Bacteria</taxon>
        <taxon>Bacillati</taxon>
        <taxon>Bacillota</taxon>
        <taxon>Bacilli</taxon>
        <taxon>Lactobacillales</taxon>
        <taxon>Lactobacillaceae</taxon>
        <taxon>Limosilactobacillus</taxon>
    </lineage>
</organism>
<dbReference type="InterPro" id="IPR000847">
    <property type="entry name" value="LysR_HTH_N"/>
</dbReference>
<evidence type="ECO:0000256" key="4">
    <source>
        <dbReference type="ARBA" id="ARBA00023163"/>
    </source>
</evidence>
<evidence type="ECO:0000256" key="3">
    <source>
        <dbReference type="ARBA" id="ARBA00023125"/>
    </source>
</evidence>
<dbReference type="FunFam" id="1.10.10.10:FF:000001">
    <property type="entry name" value="LysR family transcriptional regulator"/>
    <property type="match status" value="1"/>
</dbReference>
<keyword evidence="2" id="KW-0805">Transcription regulation</keyword>
<dbReference type="InterPro" id="IPR036388">
    <property type="entry name" value="WH-like_DNA-bd_sf"/>
</dbReference>
<dbReference type="GO" id="GO:0003677">
    <property type="term" value="F:DNA binding"/>
    <property type="evidence" value="ECO:0007669"/>
    <property type="project" value="UniProtKB-KW"/>
</dbReference>
<comment type="similarity">
    <text evidence="1">Belongs to the LysR transcriptional regulatory family.</text>
</comment>
<evidence type="ECO:0000256" key="1">
    <source>
        <dbReference type="ARBA" id="ARBA00009437"/>
    </source>
</evidence>
<proteinExistence type="inferred from homology"/>
<feature type="domain" description="HTH lysR-type" evidence="5">
    <location>
        <begin position="5"/>
        <end position="62"/>
    </location>
</feature>
<dbReference type="GO" id="GO:0005829">
    <property type="term" value="C:cytosol"/>
    <property type="evidence" value="ECO:0007669"/>
    <property type="project" value="TreeGrafter"/>
</dbReference>
<evidence type="ECO:0000259" key="5">
    <source>
        <dbReference type="PROSITE" id="PS50931"/>
    </source>
</evidence>
<dbReference type="PANTHER" id="PTHR30419">
    <property type="entry name" value="HTH-TYPE TRANSCRIPTIONAL REGULATOR YBHD"/>
    <property type="match status" value="1"/>
</dbReference>
<dbReference type="Gene3D" id="1.10.10.10">
    <property type="entry name" value="Winged helix-like DNA-binding domain superfamily/Winged helix DNA-binding domain"/>
    <property type="match status" value="1"/>
</dbReference>
<protein>
    <submittedName>
        <fullName evidence="6">Transcriptional regulator, LysR family</fullName>
    </submittedName>
</protein>
<dbReference type="SUPFAM" id="SSF53850">
    <property type="entry name" value="Periplasmic binding protein-like II"/>
    <property type="match status" value="1"/>
</dbReference>